<reference evidence="1 2" key="1">
    <citation type="journal article" date="2020" name="ISME J.">
        <title>Uncovering the hidden diversity of litter-decomposition mechanisms in mushroom-forming fungi.</title>
        <authorList>
            <person name="Floudas D."/>
            <person name="Bentzer J."/>
            <person name="Ahren D."/>
            <person name="Johansson T."/>
            <person name="Persson P."/>
            <person name="Tunlid A."/>
        </authorList>
    </citation>
    <scope>NUCLEOTIDE SEQUENCE [LARGE SCALE GENOMIC DNA]</scope>
    <source>
        <strain evidence="1 2">CBS 661.87</strain>
    </source>
</reference>
<dbReference type="EMBL" id="JAACJP010000026">
    <property type="protein sequence ID" value="KAF5376872.1"/>
    <property type="molecule type" value="Genomic_DNA"/>
</dbReference>
<evidence type="ECO:0000313" key="1">
    <source>
        <dbReference type="EMBL" id="KAF5376872.1"/>
    </source>
</evidence>
<sequence>MSNEIIDPREYAYGPVINVSRRGAVDFTGAGKVKSDYWHRGLPSEVVSRNHSQFPGIRFFPSDGIGHGVAFTECEYTEGIAMPAQLVFGQLPAHMQHIKSGIFVITWPGYQHLKWREEIVFVHTNGAPLTVAHMAAQIACLWRRFYQKHSNDIRGSGLPLGTNQISFNHLRLHQLYSNDGRIWQAEVSYVKPQ</sequence>
<gene>
    <name evidence="1" type="ORF">D9615_007269</name>
</gene>
<keyword evidence="2" id="KW-1185">Reference proteome</keyword>
<comment type="caution">
    <text evidence="1">The sequence shown here is derived from an EMBL/GenBank/DDBJ whole genome shotgun (WGS) entry which is preliminary data.</text>
</comment>
<evidence type="ECO:0000313" key="2">
    <source>
        <dbReference type="Proteomes" id="UP000565441"/>
    </source>
</evidence>
<dbReference type="Proteomes" id="UP000565441">
    <property type="component" value="Unassembled WGS sequence"/>
</dbReference>
<dbReference type="OrthoDB" id="2824696at2759"/>
<accession>A0A8H5H520</accession>
<protein>
    <submittedName>
        <fullName evidence="1">Uncharacterized protein</fullName>
    </submittedName>
</protein>
<proteinExistence type="predicted"/>
<dbReference type="AlphaFoldDB" id="A0A8H5H520"/>
<name>A0A8H5H520_9AGAR</name>
<organism evidence="1 2">
    <name type="scientific">Tricholomella constricta</name>
    <dbReference type="NCBI Taxonomy" id="117010"/>
    <lineage>
        <taxon>Eukaryota</taxon>
        <taxon>Fungi</taxon>
        <taxon>Dikarya</taxon>
        <taxon>Basidiomycota</taxon>
        <taxon>Agaricomycotina</taxon>
        <taxon>Agaricomycetes</taxon>
        <taxon>Agaricomycetidae</taxon>
        <taxon>Agaricales</taxon>
        <taxon>Tricholomatineae</taxon>
        <taxon>Lyophyllaceae</taxon>
        <taxon>Tricholomella</taxon>
    </lineage>
</organism>